<reference evidence="3" key="1">
    <citation type="journal article" date="2014" name="Int. J. Syst. Evol. Microbiol.">
        <title>Complete genome sequence of Corynebacterium casei LMG S-19264T (=DSM 44701T), isolated from a smear-ripened cheese.</title>
        <authorList>
            <consortium name="US DOE Joint Genome Institute (JGI-PGF)"/>
            <person name="Walter F."/>
            <person name="Albersmeier A."/>
            <person name="Kalinowski J."/>
            <person name="Ruckert C."/>
        </authorList>
    </citation>
    <scope>NUCLEOTIDE SEQUENCE</scope>
    <source>
        <strain evidence="3">JCM 3302</strain>
    </source>
</reference>
<proteinExistence type="predicted"/>
<reference evidence="3" key="2">
    <citation type="submission" date="2020-09" db="EMBL/GenBank/DDBJ databases">
        <authorList>
            <person name="Sun Q."/>
            <person name="Ohkuma M."/>
        </authorList>
    </citation>
    <scope>NUCLEOTIDE SEQUENCE</scope>
    <source>
        <strain evidence="3">JCM 3302</strain>
    </source>
</reference>
<feature type="region of interest" description="Disordered" evidence="2">
    <location>
        <begin position="31"/>
        <end position="81"/>
    </location>
</feature>
<dbReference type="InterPro" id="IPR050266">
    <property type="entry name" value="AB_hydrolase_sf"/>
</dbReference>
<dbReference type="SUPFAM" id="SSF53474">
    <property type="entry name" value="alpha/beta-Hydrolases"/>
    <property type="match status" value="1"/>
</dbReference>
<sequence length="356" mass="37765">MGAHLSGGYPPEPIGRRTFIRPVRRSSWPVAGAGAIGGDGGRSHKAASRDRVAGGTPGRSKENRAPCLTPPERLGRTRLPDGRSMGWAEWGPESGRPVLLCAGSATSRWLGLDSSAVGRPGVRLITVDRPGLGVSDAAAGWTLEDWTRDVRAFAESRELADMAAIGYSIGAPFALACAAAGAVVGASVVSGTDELAHPMFEGVLEPEVSMLVRRVADDPALAEKLLAHQTDAETLWEVVTATGNSADRRIYADPAFDAAYRRALTEGFSQGPAGYARETVVAFSPWPFEPSKITVPVDLWYSEQDTNPFHSPDLGASLAARIPAARRHLLADAGTALLWTRAHRILRSLLGRTSTS</sequence>
<evidence type="ECO:0000256" key="2">
    <source>
        <dbReference type="SAM" id="MobiDB-lite"/>
    </source>
</evidence>
<evidence type="ECO:0000313" key="3">
    <source>
        <dbReference type="EMBL" id="GHF18430.1"/>
    </source>
</evidence>
<evidence type="ECO:0008006" key="5">
    <source>
        <dbReference type="Google" id="ProtNLM"/>
    </source>
</evidence>
<dbReference type="GO" id="GO:0016020">
    <property type="term" value="C:membrane"/>
    <property type="evidence" value="ECO:0007669"/>
    <property type="project" value="TreeGrafter"/>
</dbReference>
<dbReference type="PANTHER" id="PTHR43798:SF31">
    <property type="entry name" value="AB HYDROLASE SUPERFAMILY PROTEIN YCLE"/>
    <property type="match status" value="1"/>
</dbReference>
<comment type="caution">
    <text evidence="3">The sequence shown here is derived from an EMBL/GenBank/DDBJ whole genome shotgun (WGS) entry which is preliminary data.</text>
</comment>
<accession>A0A919APF0</accession>
<dbReference type="PANTHER" id="PTHR43798">
    <property type="entry name" value="MONOACYLGLYCEROL LIPASE"/>
    <property type="match status" value="1"/>
</dbReference>
<organism evidence="3 4">
    <name type="scientific">Streptomyces spiralis</name>
    <dbReference type="NCBI Taxonomy" id="66376"/>
    <lineage>
        <taxon>Bacteria</taxon>
        <taxon>Bacillati</taxon>
        <taxon>Actinomycetota</taxon>
        <taxon>Actinomycetes</taxon>
        <taxon>Kitasatosporales</taxon>
        <taxon>Streptomycetaceae</taxon>
        <taxon>Streptomyces</taxon>
    </lineage>
</organism>
<dbReference type="GO" id="GO:0016787">
    <property type="term" value="F:hydrolase activity"/>
    <property type="evidence" value="ECO:0007669"/>
    <property type="project" value="UniProtKB-KW"/>
</dbReference>
<gene>
    <name evidence="3" type="ORF">GCM10014715_86730</name>
</gene>
<dbReference type="EMBL" id="BNBC01000083">
    <property type="protein sequence ID" value="GHF18430.1"/>
    <property type="molecule type" value="Genomic_DNA"/>
</dbReference>
<dbReference type="InterPro" id="IPR029058">
    <property type="entry name" value="AB_hydrolase_fold"/>
</dbReference>
<dbReference type="Gene3D" id="3.40.50.1820">
    <property type="entry name" value="alpha/beta hydrolase"/>
    <property type="match status" value="1"/>
</dbReference>
<evidence type="ECO:0000313" key="4">
    <source>
        <dbReference type="Proteomes" id="UP000641386"/>
    </source>
</evidence>
<dbReference type="AlphaFoldDB" id="A0A919APF0"/>
<evidence type="ECO:0000256" key="1">
    <source>
        <dbReference type="ARBA" id="ARBA00022801"/>
    </source>
</evidence>
<protein>
    <recommendedName>
        <fullName evidence="5">Alpha/beta hydrolase</fullName>
    </recommendedName>
</protein>
<keyword evidence="1" id="KW-0378">Hydrolase</keyword>
<keyword evidence="4" id="KW-1185">Reference proteome</keyword>
<name>A0A919APF0_9ACTN</name>
<dbReference type="Proteomes" id="UP000641386">
    <property type="component" value="Unassembled WGS sequence"/>
</dbReference>